<dbReference type="EMBL" id="CP011371">
    <property type="protein sequence ID" value="AKJ30192.1"/>
    <property type="molecule type" value="Genomic_DNA"/>
</dbReference>
<feature type="signal peptide" evidence="1">
    <location>
        <begin position="1"/>
        <end position="26"/>
    </location>
</feature>
<reference evidence="3 4" key="1">
    <citation type="submission" date="2015-05" db="EMBL/GenBank/DDBJ databases">
        <authorList>
            <person name="Tang B."/>
            <person name="Yu Y."/>
        </authorList>
    </citation>
    <scope>NUCLEOTIDE SEQUENCE [LARGE SCALE GENOMIC DNA]</scope>
    <source>
        <strain evidence="3 4">DSM 7029</strain>
    </source>
</reference>
<proteinExistence type="predicted"/>
<feature type="domain" description="Ice-binding protein C-terminal" evidence="2">
    <location>
        <begin position="180"/>
        <end position="202"/>
    </location>
</feature>
<sequence>MLMRKHLFVAAALTGLQWCVAAPASAAPVGEPPVAVTYTVTGSPGQWLLNFSFTHQLPGAPDDMAIYFLGVERNELAGTPSGFEPYQGPLPWSNAEYGGMGSYDVAWSRTESGQGLLPGETASGFVALSLEQVAPTSMPWFAWAYSPSGAQYHGGGQFSYGIPGNTPPFSNPGFEGVAIAVPEPETMGLLLLGLAAIAGRARSRMGRDSA</sequence>
<dbReference type="Pfam" id="PF07589">
    <property type="entry name" value="PEP-CTERM"/>
    <property type="match status" value="1"/>
</dbReference>
<dbReference type="NCBIfam" id="TIGR02595">
    <property type="entry name" value="PEP_CTERM"/>
    <property type="match status" value="1"/>
</dbReference>
<dbReference type="OrthoDB" id="8254309at2"/>
<keyword evidence="4" id="KW-1185">Reference proteome</keyword>
<dbReference type="Proteomes" id="UP000035352">
    <property type="component" value="Chromosome"/>
</dbReference>
<feature type="chain" id="PRO_5005183967" description="Ice-binding protein C-terminal domain-containing protein" evidence="1">
    <location>
        <begin position="27"/>
        <end position="210"/>
    </location>
</feature>
<keyword evidence="1" id="KW-0732">Signal</keyword>
<evidence type="ECO:0000256" key="1">
    <source>
        <dbReference type="SAM" id="SignalP"/>
    </source>
</evidence>
<evidence type="ECO:0000259" key="2">
    <source>
        <dbReference type="Pfam" id="PF07589"/>
    </source>
</evidence>
<dbReference type="KEGG" id="pbh:AAW51_3501"/>
<name>A0A0G3BLA3_9BURK</name>
<protein>
    <recommendedName>
        <fullName evidence="2">Ice-binding protein C-terminal domain-containing protein</fullName>
    </recommendedName>
</protein>
<evidence type="ECO:0000313" key="3">
    <source>
        <dbReference type="EMBL" id="AKJ30192.1"/>
    </source>
</evidence>
<accession>A0A0G3BLA3</accession>
<organism evidence="3 4">
    <name type="scientific">Caldimonas brevitalea</name>
    <dbReference type="NCBI Taxonomy" id="413882"/>
    <lineage>
        <taxon>Bacteria</taxon>
        <taxon>Pseudomonadati</taxon>
        <taxon>Pseudomonadota</taxon>
        <taxon>Betaproteobacteria</taxon>
        <taxon>Burkholderiales</taxon>
        <taxon>Sphaerotilaceae</taxon>
        <taxon>Caldimonas</taxon>
    </lineage>
</organism>
<dbReference type="InterPro" id="IPR013424">
    <property type="entry name" value="Ice-binding_C"/>
</dbReference>
<gene>
    <name evidence="3" type="ORF">AAW51_3501</name>
</gene>
<dbReference type="AlphaFoldDB" id="A0A0G3BLA3"/>
<evidence type="ECO:0000313" key="4">
    <source>
        <dbReference type="Proteomes" id="UP000035352"/>
    </source>
</evidence>